<dbReference type="EMBL" id="GGEC01023296">
    <property type="protein sequence ID" value="MBX03780.1"/>
    <property type="molecule type" value="Transcribed_RNA"/>
</dbReference>
<dbReference type="AlphaFoldDB" id="A0A2P2KDK0"/>
<evidence type="ECO:0000313" key="2">
    <source>
        <dbReference type="EMBL" id="MBX03780.1"/>
    </source>
</evidence>
<reference evidence="2" key="1">
    <citation type="submission" date="2018-02" db="EMBL/GenBank/DDBJ databases">
        <title>Rhizophora mucronata_Transcriptome.</title>
        <authorList>
            <person name="Meera S.P."/>
            <person name="Sreeshan A."/>
            <person name="Augustine A."/>
        </authorList>
    </citation>
    <scope>NUCLEOTIDE SEQUENCE</scope>
    <source>
        <tissue evidence="2">Leaf</tissue>
    </source>
</reference>
<name>A0A2P2KDK0_RHIMU</name>
<dbReference type="EMBL" id="GGEC01023294">
    <property type="protein sequence ID" value="MBX03778.1"/>
    <property type="molecule type" value="Transcribed_RNA"/>
</dbReference>
<proteinExistence type="predicted"/>
<feature type="transmembrane region" description="Helical" evidence="1">
    <location>
        <begin position="23"/>
        <end position="43"/>
    </location>
</feature>
<sequence>MKHVSLTLRTTNLWVKEKVATHYVPYVMWMPYTHIYTVFDVYIRRRILFPSPFWIRVHALEPSVF</sequence>
<keyword evidence="1" id="KW-0812">Transmembrane</keyword>
<accession>A0A2P2KDK0</accession>
<keyword evidence="1" id="KW-0472">Membrane</keyword>
<dbReference type="GO" id="GO:0016740">
    <property type="term" value="F:transferase activity"/>
    <property type="evidence" value="ECO:0007669"/>
    <property type="project" value="UniProtKB-KW"/>
</dbReference>
<keyword evidence="1" id="KW-1133">Transmembrane helix</keyword>
<organism evidence="2">
    <name type="scientific">Rhizophora mucronata</name>
    <name type="common">Asiatic mangrove</name>
    <dbReference type="NCBI Taxonomy" id="61149"/>
    <lineage>
        <taxon>Eukaryota</taxon>
        <taxon>Viridiplantae</taxon>
        <taxon>Streptophyta</taxon>
        <taxon>Embryophyta</taxon>
        <taxon>Tracheophyta</taxon>
        <taxon>Spermatophyta</taxon>
        <taxon>Magnoliopsida</taxon>
        <taxon>eudicotyledons</taxon>
        <taxon>Gunneridae</taxon>
        <taxon>Pentapetalae</taxon>
        <taxon>rosids</taxon>
        <taxon>fabids</taxon>
        <taxon>Malpighiales</taxon>
        <taxon>Rhizophoraceae</taxon>
        <taxon>Rhizophora</taxon>
    </lineage>
</organism>
<protein>
    <submittedName>
        <fullName evidence="2">N-alpha-acetyltransferase 50</fullName>
    </submittedName>
</protein>
<evidence type="ECO:0000256" key="1">
    <source>
        <dbReference type="SAM" id="Phobius"/>
    </source>
</evidence>
<keyword evidence="2" id="KW-0808">Transferase</keyword>